<reference evidence="2 3" key="1">
    <citation type="journal article" date="2015" name="Proc. Natl. Acad. Sci. U.S.A.">
        <title>The resurrection genome of Boea hygrometrica: A blueprint for survival of dehydration.</title>
        <authorList>
            <person name="Xiao L."/>
            <person name="Yang G."/>
            <person name="Zhang L."/>
            <person name="Yang X."/>
            <person name="Zhao S."/>
            <person name="Ji Z."/>
            <person name="Zhou Q."/>
            <person name="Hu M."/>
            <person name="Wang Y."/>
            <person name="Chen M."/>
            <person name="Xu Y."/>
            <person name="Jin H."/>
            <person name="Xiao X."/>
            <person name="Hu G."/>
            <person name="Bao F."/>
            <person name="Hu Y."/>
            <person name="Wan P."/>
            <person name="Li L."/>
            <person name="Deng X."/>
            <person name="Kuang T."/>
            <person name="Xiang C."/>
            <person name="Zhu J.K."/>
            <person name="Oliver M.J."/>
            <person name="He Y."/>
        </authorList>
    </citation>
    <scope>NUCLEOTIDE SEQUENCE [LARGE SCALE GENOMIC DNA]</scope>
    <source>
        <strain evidence="3">cv. XS01</strain>
    </source>
</reference>
<dbReference type="AlphaFoldDB" id="A0A2Z7BTS8"/>
<proteinExistence type="predicted"/>
<dbReference type="EMBL" id="KV004428">
    <property type="protein sequence ID" value="KZV35677.1"/>
    <property type="molecule type" value="Genomic_DNA"/>
</dbReference>
<feature type="region of interest" description="Disordered" evidence="1">
    <location>
        <begin position="27"/>
        <end position="53"/>
    </location>
</feature>
<evidence type="ECO:0000313" key="3">
    <source>
        <dbReference type="Proteomes" id="UP000250235"/>
    </source>
</evidence>
<gene>
    <name evidence="2" type="ORF">F511_43996</name>
</gene>
<dbReference type="Proteomes" id="UP000250235">
    <property type="component" value="Unassembled WGS sequence"/>
</dbReference>
<evidence type="ECO:0000313" key="2">
    <source>
        <dbReference type="EMBL" id="KZV35677.1"/>
    </source>
</evidence>
<feature type="region of interest" description="Disordered" evidence="1">
    <location>
        <begin position="193"/>
        <end position="223"/>
    </location>
</feature>
<organism evidence="2 3">
    <name type="scientific">Dorcoceras hygrometricum</name>
    <dbReference type="NCBI Taxonomy" id="472368"/>
    <lineage>
        <taxon>Eukaryota</taxon>
        <taxon>Viridiplantae</taxon>
        <taxon>Streptophyta</taxon>
        <taxon>Embryophyta</taxon>
        <taxon>Tracheophyta</taxon>
        <taxon>Spermatophyta</taxon>
        <taxon>Magnoliopsida</taxon>
        <taxon>eudicotyledons</taxon>
        <taxon>Gunneridae</taxon>
        <taxon>Pentapetalae</taxon>
        <taxon>asterids</taxon>
        <taxon>lamiids</taxon>
        <taxon>Lamiales</taxon>
        <taxon>Gesneriaceae</taxon>
        <taxon>Didymocarpoideae</taxon>
        <taxon>Trichosporeae</taxon>
        <taxon>Loxocarpinae</taxon>
        <taxon>Dorcoceras</taxon>
    </lineage>
</organism>
<feature type="compositionally biased region" description="Polar residues" evidence="1">
    <location>
        <begin position="30"/>
        <end position="45"/>
    </location>
</feature>
<evidence type="ECO:0000256" key="1">
    <source>
        <dbReference type="SAM" id="MobiDB-lite"/>
    </source>
</evidence>
<sequence length="223" mass="23953">MKITCAARAHAAVTSARPALASLRNERTTGVDQTASSVAHSSSDVLPSHATGARPAAQQFVRAVAINARSTQQHSSPFVLHARGQQRAASPINHRPASQNRPATSHQSRGQRAMVSRETQRARDVVVAAAHGGGPATCFPIFVSRSEKLRLDTIWHYRMIRSENHGSDTTVGDPDHAPRVFQKNTLLALVPGSNRNYKNAGSSRPETIFRRSGGGGERRTASA</sequence>
<feature type="compositionally biased region" description="Polar residues" evidence="1">
    <location>
        <begin position="96"/>
        <end position="110"/>
    </location>
</feature>
<name>A0A2Z7BTS8_9LAMI</name>
<accession>A0A2Z7BTS8</accession>
<feature type="region of interest" description="Disordered" evidence="1">
    <location>
        <begin position="82"/>
        <end position="120"/>
    </location>
</feature>
<feature type="compositionally biased region" description="Polar residues" evidence="1">
    <location>
        <begin position="193"/>
        <end position="205"/>
    </location>
</feature>
<protein>
    <submittedName>
        <fullName evidence="2">Nuclear-pore anchor-like</fullName>
    </submittedName>
</protein>
<keyword evidence="3" id="KW-1185">Reference proteome</keyword>